<sequence>MSDKSKKTNKVAEFPKTRFAQEDLAKVGEERGVLPTEWLEDIYNQGYFKLFVPVALGGLGLDLIEGLKIEEKLARQDGSLGWTVTLCAGAAWFVGFLDQELAREVFADPKVCLAGSGFVGGKADLIGEEYLISGQWTYASGALHASHFTANCEILENGKPLLDKKGNPVVRAFILKKEEVEILDGWSYMGMIASGSHAFKAENIKVPFNRCFEILPSHTKLKSPIYQYPFLQFAEATLAVNILGISSHLLELISKTFWKRNEIRTYDSKHLKYFRKQEKKTQEKLDKVRNDFYAQVSESWKELQNEGKISKKNLKSVSKISRKLTATCRELNSKMYPFAGLEAAKTHTELNRVWRDFNTVSQHALLIFPF</sequence>
<dbReference type="GO" id="GO:0004497">
    <property type="term" value="F:monooxygenase activity"/>
    <property type="evidence" value="ECO:0007669"/>
    <property type="project" value="UniProtKB-KW"/>
</dbReference>
<dbReference type="SUPFAM" id="SSF56645">
    <property type="entry name" value="Acyl-CoA dehydrogenase NM domain-like"/>
    <property type="match status" value="1"/>
</dbReference>
<dbReference type="PIRSF" id="PIRSF016578">
    <property type="entry name" value="HsaA"/>
    <property type="match status" value="1"/>
</dbReference>
<dbReference type="InterPro" id="IPR013107">
    <property type="entry name" value="Acyl-CoA_DH_C"/>
</dbReference>
<dbReference type="Gene3D" id="1.10.540.10">
    <property type="entry name" value="Acyl-CoA dehydrogenase/oxidase, N-terminal domain"/>
    <property type="match status" value="1"/>
</dbReference>
<dbReference type="InterPro" id="IPR013786">
    <property type="entry name" value="AcylCoA_DH/ox_N"/>
</dbReference>
<proteinExistence type="predicted"/>
<dbReference type="Pfam" id="PF02771">
    <property type="entry name" value="Acyl-CoA_dh_N"/>
    <property type="match status" value="1"/>
</dbReference>
<dbReference type="Proteomes" id="UP001338309">
    <property type="component" value="Unassembled WGS sequence"/>
</dbReference>
<dbReference type="RefSeq" id="WP_338224465.1">
    <property type="nucleotide sequence ID" value="NZ_BTPD01000007.1"/>
</dbReference>
<reference evidence="4 5" key="1">
    <citation type="submission" date="2023-08" db="EMBL/GenBank/DDBJ databases">
        <title>Draft genome sequence of Algoriphagus confluentis.</title>
        <authorList>
            <person name="Takatani N."/>
            <person name="Hosokawa M."/>
            <person name="Sawabe T."/>
        </authorList>
    </citation>
    <scope>NUCLEOTIDE SEQUENCE [LARGE SCALE GENOMIC DNA]</scope>
    <source>
        <strain evidence="4 5">NBRC 111222</strain>
    </source>
</reference>
<evidence type="ECO:0000259" key="3">
    <source>
        <dbReference type="Pfam" id="PF08028"/>
    </source>
</evidence>
<evidence type="ECO:0000313" key="5">
    <source>
        <dbReference type="Proteomes" id="UP001338309"/>
    </source>
</evidence>
<feature type="domain" description="Acyl-CoA dehydrogenase C-terminal" evidence="3">
    <location>
        <begin position="282"/>
        <end position="366"/>
    </location>
</feature>
<evidence type="ECO:0000256" key="1">
    <source>
        <dbReference type="ARBA" id="ARBA00023002"/>
    </source>
</evidence>
<feature type="domain" description="Acyl-CoA dehydrogenase/oxidase N-terminal" evidence="2">
    <location>
        <begin position="18"/>
        <end position="86"/>
    </location>
</feature>
<name>A0ABQ6PR63_9BACT</name>
<dbReference type="InterPro" id="IPR046373">
    <property type="entry name" value="Acyl-CoA_Oxase/DH_mid-dom_sf"/>
</dbReference>
<comment type="caution">
    <text evidence="4">The sequence shown here is derived from an EMBL/GenBank/DDBJ whole genome shotgun (WGS) entry which is preliminary data.</text>
</comment>
<dbReference type="Pfam" id="PF08028">
    <property type="entry name" value="Acyl-CoA_dh_2"/>
    <property type="match status" value="1"/>
</dbReference>
<evidence type="ECO:0000313" key="4">
    <source>
        <dbReference type="EMBL" id="GMQ29745.1"/>
    </source>
</evidence>
<keyword evidence="4" id="KW-0503">Monooxygenase</keyword>
<dbReference type="Gene3D" id="2.40.110.10">
    <property type="entry name" value="Butyryl-CoA Dehydrogenase, subunit A, domain 2"/>
    <property type="match status" value="1"/>
</dbReference>
<organism evidence="4 5">
    <name type="scientific">Algoriphagus confluentis</name>
    <dbReference type="NCBI Taxonomy" id="1697556"/>
    <lineage>
        <taxon>Bacteria</taxon>
        <taxon>Pseudomonadati</taxon>
        <taxon>Bacteroidota</taxon>
        <taxon>Cytophagia</taxon>
        <taxon>Cytophagales</taxon>
        <taxon>Cyclobacteriaceae</taxon>
        <taxon>Algoriphagus</taxon>
    </lineage>
</organism>
<protein>
    <submittedName>
        <fullName evidence="4">Flavin-dependent monooxygenase</fullName>
    </submittedName>
</protein>
<keyword evidence="1" id="KW-0560">Oxidoreductase</keyword>
<dbReference type="Gene3D" id="1.20.140.10">
    <property type="entry name" value="Butyryl-CoA Dehydrogenase, subunit A, domain 3"/>
    <property type="match status" value="1"/>
</dbReference>
<dbReference type="EMBL" id="BTPD01000007">
    <property type="protein sequence ID" value="GMQ29745.1"/>
    <property type="molecule type" value="Genomic_DNA"/>
</dbReference>
<dbReference type="InterPro" id="IPR037069">
    <property type="entry name" value="AcylCoA_DH/ox_N_sf"/>
</dbReference>
<dbReference type="InterPro" id="IPR009100">
    <property type="entry name" value="AcylCoA_DH/oxidase_NM_dom_sf"/>
</dbReference>
<accession>A0ABQ6PR63</accession>
<evidence type="ECO:0000259" key="2">
    <source>
        <dbReference type="Pfam" id="PF02771"/>
    </source>
</evidence>
<keyword evidence="5" id="KW-1185">Reference proteome</keyword>
<gene>
    <name evidence="4" type="ORF">Aconfl_23880</name>
</gene>